<dbReference type="GO" id="GO:0016705">
    <property type="term" value="F:oxidoreductase activity, acting on paired donors, with incorporation or reduction of molecular oxygen"/>
    <property type="evidence" value="ECO:0007669"/>
    <property type="project" value="InterPro"/>
</dbReference>
<keyword evidence="6" id="KW-0503">Monooxygenase</keyword>
<dbReference type="Pfam" id="PF00067">
    <property type="entry name" value="p450"/>
    <property type="match status" value="1"/>
</dbReference>
<dbReference type="PRINTS" id="PR00463">
    <property type="entry name" value="EP450I"/>
</dbReference>
<gene>
    <name evidence="8" type="ORF">BGW36DRAFT_349770</name>
</gene>
<dbReference type="InterPro" id="IPR050364">
    <property type="entry name" value="Cytochrome_P450_fung"/>
</dbReference>
<keyword evidence="4 5" id="KW-0408">Iron</keyword>
<dbReference type="InterPro" id="IPR017972">
    <property type="entry name" value="Cyt_P450_CS"/>
</dbReference>
<evidence type="ECO:0000256" key="5">
    <source>
        <dbReference type="PIRSR" id="PIRSR602401-1"/>
    </source>
</evidence>
<keyword evidence="9" id="KW-1185">Reference proteome</keyword>
<dbReference type="InterPro" id="IPR001128">
    <property type="entry name" value="Cyt_P450"/>
</dbReference>
<evidence type="ECO:0000256" key="4">
    <source>
        <dbReference type="ARBA" id="ARBA00023004"/>
    </source>
</evidence>
<evidence type="ECO:0000256" key="2">
    <source>
        <dbReference type="ARBA" id="ARBA00022723"/>
    </source>
</evidence>
<dbReference type="CDD" id="cd11065">
    <property type="entry name" value="CYP64-like"/>
    <property type="match status" value="1"/>
</dbReference>
<dbReference type="PRINTS" id="PR00385">
    <property type="entry name" value="P450"/>
</dbReference>
<evidence type="ECO:0000313" key="8">
    <source>
        <dbReference type="EMBL" id="KAH8691648.1"/>
    </source>
</evidence>
<dbReference type="PROSITE" id="PS00086">
    <property type="entry name" value="CYTOCHROME_P450"/>
    <property type="match status" value="1"/>
</dbReference>
<dbReference type="AlphaFoldDB" id="A0AAD4KGC0"/>
<dbReference type="Gene3D" id="1.10.630.10">
    <property type="entry name" value="Cytochrome P450"/>
    <property type="match status" value="1"/>
</dbReference>
<keyword evidence="7" id="KW-1133">Transmembrane helix</keyword>
<dbReference type="GO" id="GO:0004497">
    <property type="term" value="F:monooxygenase activity"/>
    <property type="evidence" value="ECO:0007669"/>
    <property type="project" value="UniProtKB-KW"/>
</dbReference>
<dbReference type="GeneID" id="70243586"/>
<comment type="similarity">
    <text evidence="1 6">Belongs to the cytochrome P450 family.</text>
</comment>
<comment type="caution">
    <text evidence="8">The sequence shown here is derived from an EMBL/GenBank/DDBJ whole genome shotgun (WGS) entry which is preliminary data.</text>
</comment>
<dbReference type="InterPro" id="IPR036396">
    <property type="entry name" value="Cyt_P450_sf"/>
</dbReference>
<keyword evidence="5 6" id="KW-0349">Heme</keyword>
<keyword evidence="3 6" id="KW-0560">Oxidoreductase</keyword>
<dbReference type="SUPFAM" id="SSF48264">
    <property type="entry name" value="Cytochrome P450"/>
    <property type="match status" value="1"/>
</dbReference>
<dbReference type="InterPro" id="IPR002401">
    <property type="entry name" value="Cyt_P450_E_grp-I"/>
</dbReference>
<comment type="cofactor">
    <cofactor evidence="5">
        <name>heme</name>
        <dbReference type="ChEBI" id="CHEBI:30413"/>
    </cofactor>
</comment>
<dbReference type="GO" id="GO:0020037">
    <property type="term" value="F:heme binding"/>
    <property type="evidence" value="ECO:0007669"/>
    <property type="project" value="InterPro"/>
</dbReference>
<dbReference type="RefSeq" id="XP_046067740.1">
    <property type="nucleotide sequence ID" value="XM_046213299.1"/>
</dbReference>
<dbReference type="GO" id="GO:0005506">
    <property type="term" value="F:iron ion binding"/>
    <property type="evidence" value="ECO:0007669"/>
    <property type="project" value="InterPro"/>
</dbReference>
<feature type="transmembrane region" description="Helical" evidence="7">
    <location>
        <begin position="6"/>
        <end position="23"/>
    </location>
</feature>
<evidence type="ECO:0000256" key="6">
    <source>
        <dbReference type="RuleBase" id="RU000461"/>
    </source>
</evidence>
<reference evidence="8" key="1">
    <citation type="submission" date="2021-12" db="EMBL/GenBank/DDBJ databases">
        <title>Convergent genome expansion in fungi linked to evolution of root-endophyte symbiosis.</title>
        <authorList>
            <consortium name="DOE Joint Genome Institute"/>
            <person name="Ke Y.-H."/>
            <person name="Bonito G."/>
            <person name="Liao H.-L."/>
            <person name="Looney B."/>
            <person name="Rojas-Flechas A."/>
            <person name="Nash J."/>
            <person name="Hameed K."/>
            <person name="Schadt C."/>
            <person name="Martin F."/>
            <person name="Crous P.W."/>
            <person name="Miettinen O."/>
            <person name="Magnuson J.K."/>
            <person name="Labbe J."/>
            <person name="Jacobson D."/>
            <person name="Doktycz M.J."/>
            <person name="Veneault-Fourrey C."/>
            <person name="Kuo A."/>
            <person name="Mondo S."/>
            <person name="Calhoun S."/>
            <person name="Riley R."/>
            <person name="Ohm R."/>
            <person name="LaButti K."/>
            <person name="Andreopoulos B."/>
            <person name="Pangilinan J."/>
            <person name="Nolan M."/>
            <person name="Tritt A."/>
            <person name="Clum A."/>
            <person name="Lipzen A."/>
            <person name="Daum C."/>
            <person name="Barry K."/>
            <person name="Grigoriev I.V."/>
            <person name="Vilgalys R."/>
        </authorList>
    </citation>
    <scope>NUCLEOTIDE SEQUENCE</scope>
    <source>
        <strain evidence="8">PMI_201</strain>
    </source>
</reference>
<sequence>MACSLPPSVVGILGVFALIAILWSRRDRRLDTIPGPRGHPIVGIGLGFPPNAANVFRQWAHEYGDLFKIRVGWYNWVVVNSPEAMREIFDKQSAYTSSKTPAPILDDVVVGGMRMFTMPYGLKWRRYRTITHQLLAQKATQSFIPTQSFEVKQLLWDLAHDNTSSGEFYQHIRRTSFSIVMTSTYGRRIGHWDNEDVRHAIESTRILGKVTRPGQFIEDEIPILAKLPHWMQPSRRRAEQYAKPVLWAKMRLWNLMKAAIADGSAPPCFGKDLVLSDYQSQGLTDEDAAWIAGGLVEAGAETTTATLNSLVLYLAANPEVQTKANEELSNVIGDSRAPEFDDIVNLPYIHACVKEVLRLRPVPVWGIKHFTDQDVVYKDHIIPKGTVVLANTSAIHYDPTRYDEPFSFRPERYIHHDKYAADYAVMRDPYARDHFTFGAGRRICPGSRFAENTLNLALANILWAFAIRPPVAIVDGKERELEMDTSDKAREETAFQAPKPFKVRFIPRNEERMRILEKNWKVAQETGYTLRGRHVDMYGIARPNQ</sequence>
<keyword evidence="2 5" id="KW-0479">Metal-binding</keyword>
<dbReference type="Proteomes" id="UP001201262">
    <property type="component" value="Unassembled WGS sequence"/>
</dbReference>
<accession>A0AAD4KGC0</accession>
<evidence type="ECO:0000256" key="7">
    <source>
        <dbReference type="SAM" id="Phobius"/>
    </source>
</evidence>
<evidence type="ECO:0000256" key="3">
    <source>
        <dbReference type="ARBA" id="ARBA00023002"/>
    </source>
</evidence>
<organism evidence="8 9">
    <name type="scientific">Talaromyces proteolyticus</name>
    <dbReference type="NCBI Taxonomy" id="1131652"/>
    <lineage>
        <taxon>Eukaryota</taxon>
        <taxon>Fungi</taxon>
        <taxon>Dikarya</taxon>
        <taxon>Ascomycota</taxon>
        <taxon>Pezizomycotina</taxon>
        <taxon>Eurotiomycetes</taxon>
        <taxon>Eurotiomycetidae</taxon>
        <taxon>Eurotiales</taxon>
        <taxon>Trichocomaceae</taxon>
        <taxon>Talaromyces</taxon>
        <taxon>Talaromyces sect. Bacilispori</taxon>
    </lineage>
</organism>
<feature type="binding site" description="axial binding residue" evidence="5">
    <location>
        <position position="444"/>
    </location>
    <ligand>
        <name>heme</name>
        <dbReference type="ChEBI" id="CHEBI:30413"/>
    </ligand>
    <ligandPart>
        <name>Fe</name>
        <dbReference type="ChEBI" id="CHEBI:18248"/>
    </ligandPart>
</feature>
<name>A0AAD4KGC0_9EURO</name>
<dbReference type="EMBL" id="JAJTJA010000012">
    <property type="protein sequence ID" value="KAH8691648.1"/>
    <property type="molecule type" value="Genomic_DNA"/>
</dbReference>
<proteinExistence type="inferred from homology"/>
<protein>
    <submittedName>
        <fullName evidence="8">O-methylsterigmatocystin oxidoreductase</fullName>
    </submittedName>
</protein>
<keyword evidence="7" id="KW-0472">Membrane</keyword>
<evidence type="ECO:0000313" key="9">
    <source>
        <dbReference type="Proteomes" id="UP001201262"/>
    </source>
</evidence>
<keyword evidence="7" id="KW-0812">Transmembrane</keyword>
<evidence type="ECO:0000256" key="1">
    <source>
        <dbReference type="ARBA" id="ARBA00010617"/>
    </source>
</evidence>
<dbReference type="PANTHER" id="PTHR46300">
    <property type="entry name" value="P450, PUTATIVE (EUROFUNG)-RELATED-RELATED"/>
    <property type="match status" value="1"/>
</dbReference>
<dbReference type="PANTHER" id="PTHR46300:SF11">
    <property type="entry name" value="OXIDOREDUCTASE, PUTATIVE-RELATED"/>
    <property type="match status" value="1"/>
</dbReference>